<dbReference type="Pfam" id="PF13561">
    <property type="entry name" value="adh_short_C2"/>
    <property type="match status" value="1"/>
</dbReference>
<gene>
    <name evidence="3" type="ORF">ADIARSV_3387</name>
</gene>
<name>R9GNZ7_9SPHI</name>
<evidence type="ECO:0000256" key="2">
    <source>
        <dbReference type="ARBA" id="ARBA00023002"/>
    </source>
</evidence>
<dbReference type="Proteomes" id="UP000014174">
    <property type="component" value="Unassembled WGS sequence"/>
</dbReference>
<dbReference type="OrthoDB" id="9803333at2"/>
<dbReference type="InterPro" id="IPR002347">
    <property type="entry name" value="SDR_fam"/>
</dbReference>
<dbReference type="GO" id="GO:0004316">
    <property type="term" value="F:3-oxoacyl-[acyl-carrier-protein] reductase (NADPH) activity"/>
    <property type="evidence" value="ECO:0007669"/>
    <property type="project" value="UniProtKB-EC"/>
</dbReference>
<keyword evidence="4" id="KW-1185">Reference proteome</keyword>
<dbReference type="CDD" id="cd05233">
    <property type="entry name" value="SDR_c"/>
    <property type="match status" value="1"/>
</dbReference>
<dbReference type="PATRIC" id="fig|1150600.3.peg.3356"/>
<comment type="similarity">
    <text evidence="1">Belongs to the short-chain dehydrogenases/reductases (SDR) family.</text>
</comment>
<dbReference type="STRING" id="1150600.ADIARSV_3387"/>
<dbReference type="PANTHER" id="PTHR24321">
    <property type="entry name" value="DEHYDROGENASES, SHORT CHAIN"/>
    <property type="match status" value="1"/>
</dbReference>
<dbReference type="Gene3D" id="3.40.50.720">
    <property type="entry name" value="NAD(P)-binding Rossmann-like Domain"/>
    <property type="match status" value="1"/>
</dbReference>
<dbReference type="InterPro" id="IPR020904">
    <property type="entry name" value="Sc_DH/Rdtase_CS"/>
</dbReference>
<dbReference type="AlphaFoldDB" id="R9GNZ7"/>
<protein>
    <submittedName>
        <fullName evidence="3">3-oxoacyl-[acyl-carrier protein] reductase</fullName>
        <ecNumber evidence="3">1.1.1.100</ecNumber>
    </submittedName>
</protein>
<dbReference type="PANTHER" id="PTHR24321:SF8">
    <property type="entry name" value="ESTRADIOL 17-BETA-DEHYDROGENASE 8-RELATED"/>
    <property type="match status" value="1"/>
</dbReference>
<evidence type="ECO:0000313" key="3">
    <source>
        <dbReference type="EMBL" id="EOR93448.1"/>
    </source>
</evidence>
<dbReference type="eggNOG" id="COG1028">
    <property type="taxonomic scope" value="Bacteria"/>
</dbReference>
<dbReference type="EMBL" id="AQPN01000114">
    <property type="protein sequence ID" value="EOR93448.1"/>
    <property type="molecule type" value="Genomic_DNA"/>
</dbReference>
<dbReference type="RefSeq" id="WP_016196616.1">
    <property type="nucleotide sequence ID" value="NZ_AQPN01000114.1"/>
</dbReference>
<organism evidence="3 4">
    <name type="scientific">Arcticibacter svalbardensis MN12-7</name>
    <dbReference type="NCBI Taxonomy" id="1150600"/>
    <lineage>
        <taxon>Bacteria</taxon>
        <taxon>Pseudomonadati</taxon>
        <taxon>Bacteroidota</taxon>
        <taxon>Sphingobacteriia</taxon>
        <taxon>Sphingobacteriales</taxon>
        <taxon>Sphingobacteriaceae</taxon>
        <taxon>Arcticibacter</taxon>
    </lineage>
</organism>
<proteinExistence type="inferred from homology"/>
<comment type="caution">
    <text evidence="3">The sequence shown here is derived from an EMBL/GenBank/DDBJ whole genome shotgun (WGS) entry which is preliminary data.</text>
</comment>
<dbReference type="EC" id="1.1.1.100" evidence="3"/>
<dbReference type="PROSITE" id="PS00061">
    <property type="entry name" value="ADH_SHORT"/>
    <property type="match status" value="1"/>
</dbReference>
<reference evidence="3 4" key="1">
    <citation type="journal article" date="2013" name="Genome Announc.">
        <title>Draft Genome Sequence of Arcticibacter svalbardensis Strain MN12-7T, a Member of the Family Sphingobacteriaceae Isolated from an Arctic Soil Sample.</title>
        <authorList>
            <person name="Shivaji S."/>
            <person name="Ara S."/>
            <person name="Prasad S."/>
            <person name="Manasa B.P."/>
            <person name="Begum Z."/>
            <person name="Singh A."/>
            <person name="Kumar Pinnaka A."/>
        </authorList>
    </citation>
    <scope>NUCLEOTIDE SEQUENCE [LARGE SCALE GENOMIC DNA]</scope>
    <source>
        <strain evidence="3 4">MN12-7</strain>
    </source>
</reference>
<dbReference type="InterPro" id="IPR036291">
    <property type="entry name" value="NAD(P)-bd_dom_sf"/>
</dbReference>
<evidence type="ECO:0000313" key="4">
    <source>
        <dbReference type="Proteomes" id="UP000014174"/>
    </source>
</evidence>
<dbReference type="PRINTS" id="PR00081">
    <property type="entry name" value="GDHRDH"/>
</dbReference>
<evidence type="ECO:0000256" key="1">
    <source>
        <dbReference type="ARBA" id="ARBA00006484"/>
    </source>
</evidence>
<accession>R9GNZ7</accession>
<sequence>MCFSGTQKLHNSLNCDQTIEDIDYFTNINFKRTLLLTQTIARKRVVNQVEGSIYTITSINAIQPGIGLSVYGATKGALETLMKGVALELAPHRIKINTIAVGAIETDMNSSVWQDPEKLRLVSSGIPLKRLGKPEEVATVLINLLKSGSYMTGSTIRIDGGWLLKTGYADPEKYPEE</sequence>
<keyword evidence="2 3" id="KW-0560">Oxidoreductase</keyword>
<dbReference type="SUPFAM" id="SSF51735">
    <property type="entry name" value="NAD(P)-binding Rossmann-fold domains"/>
    <property type="match status" value="1"/>
</dbReference>